<dbReference type="AlphaFoldDB" id="A0AAD7M9F2"/>
<keyword evidence="2" id="KW-1185">Reference proteome</keyword>
<name>A0AAD7M9F2_MYCRO</name>
<accession>A0AAD7M9F2</accession>
<sequence length="580" mass="63466">MLEEVGWTRDDAASTCDFSVLPFCRPSVCLSIISIIPSADSDSSAIDEPLHPKPEPEESTYIGWWQKPAPPPIARPRLPLEVGSNLESWKLEAARTPTANLVASRIAVAADGQCRCPQPPASVRRKEGIPSPLAVRLSLTDSQGLEFGRRSGGCNPALTQHSKRGGIVAGAAVCISHSLYHDTTRGTAKAGADPYAGSYTNLSVNRDGLQLIQRPQKGNRFGGRRCNAHNAPWFFGLLLLLPRRPAYFAQIGQTRRTIYSTLVLKIFDTHRRLFGLGRLASIIFRGSAADMVPEDLDLELSVGISWHASPCLKPRHPARGSSSAAPNPIQNPRHIQSQQPATYVVPGPLRIRVRSHIHPSIPRTGARTQAGSSSTRPCPALPSFSAMDHHYSCITPVRRLLIPPQSHLVNRANRPFVSQCPTSAEIRALIAPLALIQKHVPAEESVDGKTLEIQAIRRLSRESRRALVNLATGEVAKSARRNELSRPLGTTIASVSSHIFDRAALFNRPDDTPRPVRNLPARLIQSTRLNLQLRPTLNAPNTSLPFLAQRSYRASSVQSMSLDNAQPNAQPNTHLIYDWS</sequence>
<reference evidence="1" key="1">
    <citation type="submission" date="2023-03" db="EMBL/GenBank/DDBJ databases">
        <title>Massive genome expansion in bonnet fungi (Mycena s.s.) driven by repeated elements and novel gene families across ecological guilds.</title>
        <authorList>
            <consortium name="Lawrence Berkeley National Laboratory"/>
            <person name="Harder C.B."/>
            <person name="Miyauchi S."/>
            <person name="Viragh M."/>
            <person name="Kuo A."/>
            <person name="Thoen E."/>
            <person name="Andreopoulos B."/>
            <person name="Lu D."/>
            <person name="Skrede I."/>
            <person name="Drula E."/>
            <person name="Henrissat B."/>
            <person name="Morin E."/>
            <person name="Kohler A."/>
            <person name="Barry K."/>
            <person name="LaButti K."/>
            <person name="Morin E."/>
            <person name="Salamov A."/>
            <person name="Lipzen A."/>
            <person name="Mereny Z."/>
            <person name="Hegedus B."/>
            <person name="Baldrian P."/>
            <person name="Stursova M."/>
            <person name="Weitz H."/>
            <person name="Taylor A."/>
            <person name="Grigoriev I.V."/>
            <person name="Nagy L.G."/>
            <person name="Martin F."/>
            <person name="Kauserud H."/>
        </authorList>
    </citation>
    <scope>NUCLEOTIDE SEQUENCE</scope>
    <source>
        <strain evidence="1">CBHHK067</strain>
    </source>
</reference>
<proteinExistence type="predicted"/>
<protein>
    <submittedName>
        <fullName evidence="1">Uncharacterized protein</fullName>
    </submittedName>
</protein>
<evidence type="ECO:0000313" key="1">
    <source>
        <dbReference type="EMBL" id="KAJ7706844.1"/>
    </source>
</evidence>
<organism evidence="1 2">
    <name type="scientific">Mycena rosella</name>
    <name type="common">Pink bonnet</name>
    <name type="synonym">Agaricus rosellus</name>
    <dbReference type="NCBI Taxonomy" id="1033263"/>
    <lineage>
        <taxon>Eukaryota</taxon>
        <taxon>Fungi</taxon>
        <taxon>Dikarya</taxon>
        <taxon>Basidiomycota</taxon>
        <taxon>Agaricomycotina</taxon>
        <taxon>Agaricomycetes</taxon>
        <taxon>Agaricomycetidae</taxon>
        <taxon>Agaricales</taxon>
        <taxon>Marasmiineae</taxon>
        <taxon>Mycenaceae</taxon>
        <taxon>Mycena</taxon>
    </lineage>
</organism>
<evidence type="ECO:0000313" key="2">
    <source>
        <dbReference type="Proteomes" id="UP001221757"/>
    </source>
</evidence>
<dbReference type="Proteomes" id="UP001221757">
    <property type="component" value="Unassembled WGS sequence"/>
</dbReference>
<dbReference type="EMBL" id="JARKIE010000006">
    <property type="protein sequence ID" value="KAJ7706844.1"/>
    <property type="molecule type" value="Genomic_DNA"/>
</dbReference>
<comment type="caution">
    <text evidence="1">The sequence shown here is derived from an EMBL/GenBank/DDBJ whole genome shotgun (WGS) entry which is preliminary data.</text>
</comment>
<gene>
    <name evidence="1" type="ORF">B0H17DRAFT_1125669</name>
</gene>